<feature type="domain" description="Cyclin-like" evidence="7">
    <location>
        <begin position="110"/>
        <end position="197"/>
    </location>
</feature>
<dbReference type="FunFam" id="1.10.472.10:FF:000060">
    <property type="entry name" value="D6-type cyclin"/>
    <property type="match status" value="1"/>
</dbReference>
<evidence type="ECO:0000259" key="8">
    <source>
        <dbReference type="SMART" id="SM01332"/>
    </source>
</evidence>
<keyword evidence="3 5" id="KW-0195">Cyclin</keyword>
<sequence>MRVHSPAISPHHRRRQCRPHTAVDYLPSHHHDGRLFQMASTATKNYPTPITPPPRNIHPTHWPKTASESDEASVIVRLLDSERRHMPRQDYLRLRRSRPIHLIARQNSINYILKVHAAYRFKPVTAFLSVNYFDRFLSSHTLPESGWPFQLLSVACLSLAAKMEEMYVPLLMDLQIFEPTHIFESKTVQRMELCVMATLDWRLRSVTPFDYLHYFASKVPSAAASRFHSILSLASDIILSSARVMDFSIFPPSVMSAAALMISAAGEAESLISLENFNERVDREMVSSCHQLMDQYLADTGSAGHLKHQLSPPRSPVGLFDAAAGPGSENQGAGSGMASDQFLPAQRSAE</sequence>
<evidence type="ECO:0000259" key="7">
    <source>
        <dbReference type="SMART" id="SM00385"/>
    </source>
</evidence>
<evidence type="ECO:0000256" key="4">
    <source>
        <dbReference type="ARBA" id="ARBA00023306"/>
    </source>
</evidence>
<name>A0A2Z7DBB5_9LAMI</name>
<dbReference type="EMBL" id="KQ987737">
    <property type="protein sequence ID" value="KZV56990.1"/>
    <property type="molecule type" value="Genomic_DNA"/>
</dbReference>
<proteinExistence type="inferred from homology"/>
<evidence type="ECO:0000313" key="9">
    <source>
        <dbReference type="EMBL" id="KZV56990.1"/>
    </source>
</evidence>
<dbReference type="SMART" id="SM01332">
    <property type="entry name" value="Cyclin_C"/>
    <property type="match status" value="1"/>
</dbReference>
<dbReference type="OrthoDB" id="5590282at2759"/>
<dbReference type="PANTHER" id="PTHR10177">
    <property type="entry name" value="CYCLINS"/>
    <property type="match status" value="1"/>
</dbReference>
<evidence type="ECO:0000256" key="2">
    <source>
        <dbReference type="ARBA" id="ARBA00022618"/>
    </source>
</evidence>
<keyword evidence="10" id="KW-1185">Reference proteome</keyword>
<dbReference type="SUPFAM" id="SSF47954">
    <property type="entry name" value="Cyclin-like"/>
    <property type="match status" value="1"/>
</dbReference>
<evidence type="ECO:0000256" key="6">
    <source>
        <dbReference type="SAM" id="MobiDB-lite"/>
    </source>
</evidence>
<dbReference type="InterPro" id="IPR004367">
    <property type="entry name" value="Cyclin_C-dom"/>
</dbReference>
<dbReference type="Pfam" id="PF00134">
    <property type="entry name" value="Cyclin_N"/>
    <property type="match status" value="1"/>
</dbReference>
<dbReference type="SMART" id="SM00385">
    <property type="entry name" value="CYCLIN"/>
    <property type="match status" value="1"/>
</dbReference>
<reference evidence="9 10" key="1">
    <citation type="journal article" date="2015" name="Proc. Natl. Acad. Sci. U.S.A.">
        <title>The resurrection genome of Boea hygrometrica: A blueprint for survival of dehydration.</title>
        <authorList>
            <person name="Xiao L."/>
            <person name="Yang G."/>
            <person name="Zhang L."/>
            <person name="Yang X."/>
            <person name="Zhao S."/>
            <person name="Ji Z."/>
            <person name="Zhou Q."/>
            <person name="Hu M."/>
            <person name="Wang Y."/>
            <person name="Chen M."/>
            <person name="Xu Y."/>
            <person name="Jin H."/>
            <person name="Xiao X."/>
            <person name="Hu G."/>
            <person name="Bao F."/>
            <person name="Hu Y."/>
            <person name="Wan P."/>
            <person name="Li L."/>
            <person name="Deng X."/>
            <person name="Kuang T."/>
            <person name="Xiang C."/>
            <person name="Zhu J.K."/>
            <person name="Oliver M.J."/>
            <person name="He Y."/>
        </authorList>
    </citation>
    <scope>NUCLEOTIDE SEQUENCE [LARGE SCALE GENOMIC DNA]</scope>
    <source>
        <strain evidence="10">cv. XS01</strain>
    </source>
</reference>
<evidence type="ECO:0000256" key="1">
    <source>
        <dbReference type="ARBA" id="ARBA00009065"/>
    </source>
</evidence>
<dbReference type="InterPro" id="IPR006671">
    <property type="entry name" value="Cyclin_N"/>
</dbReference>
<dbReference type="CDD" id="cd20544">
    <property type="entry name" value="CYCLIN_AtCycD-like_rpt2"/>
    <property type="match status" value="1"/>
</dbReference>
<dbReference type="PROSITE" id="PS00292">
    <property type="entry name" value="CYCLINS"/>
    <property type="match status" value="1"/>
</dbReference>
<protein>
    <submittedName>
        <fullName evidence="9">Uncharacterized protein</fullName>
    </submittedName>
</protein>
<dbReference type="InterPro" id="IPR039361">
    <property type="entry name" value="Cyclin"/>
</dbReference>
<dbReference type="InterPro" id="IPR013763">
    <property type="entry name" value="Cyclin-like_dom"/>
</dbReference>
<feature type="domain" description="Cyclin C-terminal" evidence="8">
    <location>
        <begin position="206"/>
        <end position="328"/>
    </location>
</feature>
<dbReference type="CDD" id="cd20543">
    <property type="entry name" value="CYCLIN_AtCycD-like_rpt1"/>
    <property type="match status" value="1"/>
</dbReference>
<evidence type="ECO:0000256" key="5">
    <source>
        <dbReference type="RuleBase" id="RU000383"/>
    </source>
</evidence>
<dbReference type="Gene3D" id="1.10.472.10">
    <property type="entry name" value="Cyclin-like"/>
    <property type="match status" value="2"/>
</dbReference>
<evidence type="ECO:0000313" key="10">
    <source>
        <dbReference type="Proteomes" id="UP000250235"/>
    </source>
</evidence>
<dbReference type="GO" id="GO:0051301">
    <property type="term" value="P:cell division"/>
    <property type="evidence" value="ECO:0007669"/>
    <property type="project" value="UniProtKB-KW"/>
</dbReference>
<dbReference type="Proteomes" id="UP000250235">
    <property type="component" value="Unassembled WGS sequence"/>
</dbReference>
<dbReference type="AlphaFoldDB" id="A0A2Z7DBB5"/>
<comment type="similarity">
    <text evidence="1">Belongs to the cyclin family. Cyclin D subfamily.</text>
</comment>
<dbReference type="Pfam" id="PF02984">
    <property type="entry name" value="Cyclin_C"/>
    <property type="match status" value="1"/>
</dbReference>
<accession>A0A2Z7DBB5</accession>
<dbReference type="InterPro" id="IPR048258">
    <property type="entry name" value="Cyclins_cyclin-box"/>
</dbReference>
<keyword evidence="4" id="KW-0131">Cell cycle</keyword>
<keyword evidence="2" id="KW-0132">Cell division</keyword>
<feature type="region of interest" description="Disordered" evidence="6">
    <location>
        <begin position="317"/>
        <end position="350"/>
    </location>
</feature>
<dbReference type="InterPro" id="IPR036915">
    <property type="entry name" value="Cyclin-like_sf"/>
</dbReference>
<evidence type="ECO:0000256" key="3">
    <source>
        <dbReference type="ARBA" id="ARBA00023127"/>
    </source>
</evidence>
<gene>
    <name evidence="9" type="ORF">F511_27948</name>
</gene>
<organism evidence="9 10">
    <name type="scientific">Dorcoceras hygrometricum</name>
    <dbReference type="NCBI Taxonomy" id="472368"/>
    <lineage>
        <taxon>Eukaryota</taxon>
        <taxon>Viridiplantae</taxon>
        <taxon>Streptophyta</taxon>
        <taxon>Embryophyta</taxon>
        <taxon>Tracheophyta</taxon>
        <taxon>Spermatophyta</taxon>
        <taxon>Magnoliopsida</taxon>
        <taxon>eudicotyledons</taxon>
        <taxon>Gunneridae</taxon>
        <taxon>Pentapetalae</taxon>
        <taxon>asterids</taxon>
        <taxon>lamiids</taxon>
        <taxon>Lamiales</taxon>
        <taxon>Gesneriaceae</taxon>
        <taxon>Didymocarpoideae</taxon>
        <taxon>Trichosporeae</taxon>
        <taxon>Loxocarpinae</taxon>
        <taxon>Dorcoceras</taxon>
    </lineage>
</organism>